<dbReference type="GeneID" id="14541324"/>
<evidence type="ECO:0000313" key="6">
    <source>
        <dbReference type="Proteomes" id="UP000005018"/>
    </source>
</evidence>
<dbReference type="HOGENOM" id="CLU_064540_0_0_1"/>
<dbReference type="KEGG" id="cot:CORT_0E01750"/>
<gene>
    <name evidence="5" type="ORF">CORT_0E01750</name>
</gene>
<keyword evidence="6" id="KW-1185">Reference proteome</keyword>
<dbReference type="Gene3D" id="3.40.50.11960">
    <property type="match status" value="1"/>
</dbReference>
<comment type="function">
    <text evidence="1">Involved in gross chromosomal rearrangements (GCRs) and telomere healing.</text>
</comment>
<evidence type="ECO:0000256" key="1">
    <source>
        <dbReference type="ARBA" id="ARBA00002976"/>
    </source>
</evidence>
<dbReference type="AlphaFoldDB" id="H8X7H8"/>
<keyword evidence="4" id="KW-0160">Chromosomal rearrangement</keyword>
<evidence type="ECO:0000256" key="2">
    <source>
        <dbReference type="ARBA" id="ARBA00007973"/>
    </source>
</evidence>
<dbReference type="PANTHER" id="PTHR28043:SF1">
    <property type="entry name" value="INCREASED RECOMBINATION CENTERS PROTEIN 6"/>
    <property type="match status" value="1"/>
</dbReference>
<evidence type="ECO:0000256" key="3">
    <source>
        <dbReference type="ARBA" id="ARBA00015902"/>
    </source>
</evidence>
<dbReference type="OrthoDB" id="10261384at2759"/>
<dbReference type="InterPro" id="IPR034627">
    <property type="entry name" value="Irc6"/>
</dbReference>
<name>H8X7H8_CANO9</name>
<dbReference type="eggNOG" id="ENOG502SAXB">
    <property type="taxonomic scope" value="Eukaryota"/>
</dbReference>
<evidence type="ECO:0000313" key="5">
    <source>
        <dbReference type="EMBL" id="CCG23762.1"/>
    </source>
</evidence>
<accession>H8X7H8</accession>
<reference evidence="5 6" key="1">
    <citation type="journal article" date="2012" name="PLoS ONE">
        <title>Sequence and analysis of the genome of the pathogenic yeast Candida orthopsilosis.</title>
        <authorList>
            <person name="Riccombeni A."/>
            <person name="Vidanes G."/>
            <person name="Proux-Wera E."/>
            <person name="Wolfe K.H."/>
            <person name="Butler G."/>
        </authorList>
    </citation>
    <scope>NUCLEOTIDE SEQUENCE [LARGE SCALE GENOMIC DNA]</scope>
    <source>
        <strain evidence="5 6">Co 90-125</strain>
    </source>
</reference>
<sequence>MIPNHVLIIGPPSSGKLRIADHISKSDASSTRSTVDEKSHSGIIQITSLSTKYYTLSLKLMIDEYPSSRNHSLTNEGYIQKLKDWKEEFFTEEMGELREALDGVIFTFNMNTYQSNFLPNLLNEIDEIRARLEQEGNTGGFLAVVGTVPTGEGAELFRMEAIEDEVTIHGIEFINFEKSGTNEYRERVGKDRLVELFETHDWTNMELLGEDHSKYQESRVSKLQEMQTSLLNESERNIDLEQMFSKINLARENASSLPQAEREKYAKEIVDEFMEFI</sequence>
<dbReference type="EMBL" id="HE681723">
    <property type="protein sequence ID" value="CCG23762.1"/>
    <property type="molecule type" value="Genomic_DNA"/>
</dbReference>
<dbReference type="Proteomes" id="UP000005018">
    <property type="component" value="Chromosome 5"/>
</dbReference>
<dbReference type="RefSeq" id="XP_003869895.1">
    <property type="nucleotide sequence ID" value="XM_003869846.1"/>
</dbReference>
<organism evidence="5 6">
    <name type="scientific">Candida orthopsilosis (strain 90-125)</name>
    <name type="common">Yeast</name>
    <dbReference type="NCBI Taxonomy" id="1136231"/>
    <lineage>
        <taxon>Eukaryota</taxon>
        <taxon>Fungi</taxon>
        <taxon>Dikarya</taxon>
        <taxon>Ascomycota</taxon>
        <taxon>Saccharomycotina</taxon>
        <taxon>Pichiomycetes</taxon>
        <taxon>Debaryomycetaceae</taxon>
        <taxon>Candida/Lodderomyces clade</taxon>
        <taxon>Candida</taxon>
    </lineage>
</organism>
<protein>
    <recommendedName>
        <fullName evidence="3">Increased recombination centers protein 6</fullName>
    </recommendedName>
</protein>
<evidence type="ECO:0000256" key="4">
    <source>
        <dbReference type="ARBA" id="ARBA00022447"/>
    </source>
</evidence>
<dbReference type="Pfam" id="PF10199">
    <property type="entry name" value="Adaptin_binding"/>
    <property type="match status" value="1"/>
</dbReference>
<proteinExistence type="inferred from homology"/>
<dbReference type="PANTHER" id="PTHR28043">
    <property type="entry name" value="INCREASED RECOMBINATION CENTERS PROTEIN 6"/>
    <property type="match status" value="1"/>
</dbReference>
<dbReference type="GO" id="GO:0030674">
    <property type="term" value="F:protein-macromolecule adaptor activity"/>
    <property type="evidence" value="ECO:0007669"/>
    <property type="project" value="TreeGrafter"/>
</dbReference>
<dbReference type="GO" id="GO:0016192">
    <property type="term" value="P:vesicle-mediated transport"/>
    <property type="evidence" value="ECO:0007669"/>
    <property type="project" value="InterPro"/>
</dbReference>
<comment type="similarity">
    <text evidence="2">Belongs to the IRC6 family.</text>
</comment>